<evidence type="ECO:0000313" key="3">
    <source>
        <dbReference type="Proteomes" id="UP001254813"/>
    </source>
</evidence>
<keyword evidence="1" id="KW-0812">Transmembrane</keyword>
<name>A0ABU2G3I2_9EURY</name>
<gene>
    <name evidence="2" type="ORF">NDI79_14320</name>
</gene>
<feature type="transmembrane region" description="Helical" evidence="1">
    <location>
        <begin position="400"/>
        <end position="422"/>
    </location>
</feature>
<comment type="caution">
    <text evidence="2">The sequence shown here is derived from an EMBL/GenBank/DDBJ whole genome shotgun (WGS) entry which is preliminary data.</text>
</comment>
<feature type="transmembrane region" description="Helical" evidence="1">
    <location>
        <begin position="226"/>
        <end position="257"/>
    </location>
</feature>
<feature type="transmembrane region" description="Helical" evidence="1">
    <location>
        <begin position="293"/>
        <end position="311"/>
    </location>
</feature>
<feature type="transmembrane region" description="Helical" evidence="1">
    <location>
        <begin position="173"/>
        <end position="191"/>
    </location>
</feature>
<feature type="transmembrane region" description="Helical" evidence="1">
    <location>
        <begin position="43"/>
        <end position="61"/>
    </location>
</feature>
<keyword evidence="1" id="KW-1133">Transmembrane helix</keyword>
<feature type="transmembrane region" description="Helical" evidence="1">
    <location>
        <begin position="197"/>
        <end position="214"/>
    </location>
</feature>
<keyword evidence="1" id="KW-0472">Membrane</keyword>
<dbReference type="RefSeq" id="WP_310929227.1">
    <property type="nucleotide sequence ID" value="NZ_JAMQOQ010000003.1"/>
</dbReference>
<accession>A0ABU2G3I2</accession>
<sequence length="590" mass="64437">MRKSVKALFSVGLFCLASAAIVAGESPSTGYELSVYAGTPVLFWGFTSVSMALGIVGGLYLCTYYQRLAAAGLALTVVMLIATLPYIRQYYFYGQADSLQHLGWAIDMLSTSNPLERNPYPSLHLISLALSSVLEIPLRRAFLLSMPVTYLLFAVSTPLIARSFIDDNGGHSTTIGLLFSTLSTPIIVVRLPNFQPIATVAGLFILLFVVYLLFRTTQSSGLERRFSSVLLIALIGLVFFHPQQALVAVALSLIFIATSNISGFSRYRHISTLSAVTAASIVLGYWLVTRRVLVGAAAALISGLNAARGGISSATPGAGFQDIGGNLVTLFARTLGVQIAISIIVVGITTVSVWRLAQYYSRPNVEFPTRESMQLRYIVGFVPLIALAVVNLGSGNLPQVVRYAAALVALGTPLVVAHFAILRSRYDNQSVVATLTVVLLIGAAVSVPVMFRSPYVYQPAPHVTETQLDGYEWTFKNRDNQSVASVNTDVSRQLIALRGFEEGNRAWGEGSLRPLAPDRRGIGFVPAHFNDRNLRDLSTRPYLLASTEYGYQRNVGLYDGLRFNELDYQYIETETNRIYSNGEFNLYRIS</sequence>
<proteinExistence type="predicted"/>
<feature type="transmembrane region" description="Helical" evidence="1">
    <location>
        <begin position="375"/>
        <end position="394"/>
    </location>
</feature>
<reference evidence="2 3" key="1">
    <citation type="submission" date="2022-06" db="EMBL/GenBank/DDBJ databases">
        <title>Halogeometricum sp. a new haloarchaeum isolate from saline soil.</title>
        <authorList>
            <person name="Strakova D."/>
            <person name="Galisteo C."/>
            <person name="Sanchez-Porro C."/>
            <person name="Ventosa A."/>
        </authorList>
    </citation>
    <scope>NUCLEOTIDE SEQUENCE [LARGE SCALE GENOMIC DNA]</scope>
    <source>
        <strain evidence="3">S3BR25-2</strain>
    </source>
</reference>
<feature type="transmembrane region" description="Helical" evidence="1">
    <location>
        <begin position="269"/>
        <end position="288"/>
    </location>
</feature>
<feature type="transmembrane region" description="Helical" evidence="1">
    <location>
        <begin position="68"/>
        <end position="87"/>
    </location>
</feature>
<evidence type="ECO:0000256" key="1">
    <source>
        <dbReference type="SAM" id="Phobius"/>
    </source>
</evidence>
<keyword evidence="3" id="KW-1185">Reference proteome</keyword>
<evidence type="ECO:0000313" key="2">
    <source>
        <dbReference type="EMBL" id="MDS0295347.1"/>
    </source>
</evidence>
<protein>
    <recommendedName>
        <fullName evidence="4">Dolichyl-phosphate-mannose-protein mannosyltransferase</fullName>
    </recommendedName>
</protein>
<evidence type="ECO:0008006" key="4">
    <source>
        <dbReference type="Google" id="ProtNLM"/>
    </source>
</evidence>
<dbReference type="Proteomes" id="UP001254813">
    <property type="component" value="Unassembled WGS sequence"/>
</dbReference>
<dbReference type="EMBL" id="JAMQOQ010000003">
    <property type="protein sequence ID" value="MDS0295347.1"/>
    <property type="molecule type" value="Genomic_DNA"/>
</dbReference>
<feature type="transmembrane region" description="Helical" evidence="1">
    <location>
        <begin position="141"/>
        <end position="161"/>
    </location>
</feature>
<organism evidence="2 3">
    <name type="scientific">Halogeometricum luteum</name>
    <dbReference type="NCBI Taxonomy" id="2950537"/>
    <lineage>
        <taxon>Archaea</taxon>
        <taxon>Methanobacteriati</taxon>
        <taxon>Methanobacteriota</taxon>
        <taxon>Stenosarchaea group</taxon>
        <taxon>Halobacteria</taxon>
        <taxon>Halobacteriales</taxon>
        <taxon>Haloferacaceae</taxon>
        <taxon>Halogeometricum</taxon>
    </lineage>
</organism>
<feature type="transmembrane region" description="Helical" evidence="1">
    <location>
        <begin position="331"/>
        <end position="354"/>
    </location>
</feature>
<feature type="transmembrane region" description="Helical" evidence="1">
    <location>
        <begin position="431"/>
        <end position="451"/>
    </location>
</feature>